<dbReference type="InterPro" id="IPR036291">
    <property type="entry name" value="NAD(P)-bd_dom_sf"/>
</dbReference>
<protein>
    <submittedName>
        <fullName evidence="2">CDP-glucose 4,6-dehydratase</fullName>
        <ecNumber evidence="2">4.2.1.45</ecNumber>
    </submittedName>
</protein>
<organism evidence="2 3">
    <name type="scientific">Paenibacillus mendelii</name>
    <dbReference type="NCBI Taxonomy" id="206163"/>
    <lineage>
        <taxon>Bacteria</taxon>
        <taxon>Bacillati</taxon>
        <taxon>Bacillota</taxon>
        <taxon>Bacilli</taxon>
        <taxon>Bacillales</taxon>
        <taxon>Paenibacillaceae</taxon>
        <taxon>Paenibacillus</taxon>
    </lineage>
</organism>
<dbReference type="Proteomes" id="UP001589818">
    <property type="component" value="Unassembled WGS sequence"/>
</dbReference>
<reference evidence="2 3" key="1">
    <citation type="submission" date="2024-09" db="EMBL/GenBank/DDBJ databases">
        <authorList>
            <person name="Sun Q."/>
            <person name="Mori K."/>
        </authorList>
    </citation>
    <scope>NUCLEOTIDE SEQUENCE [LARGE SCALE GENOMIC DNA]</scope>
    <source>
        <strain evidence="2 3">CCM 4839</strain>
    </source>
</reference>
<sequence>MTNTLFWGNKKVFITGHTGFKGSWLSLWLQALGADVYGYSLAPEDGPNLFEQGRVADGMTSLFGNVVDADRLQAVMSDIQPDIVFHMAAQPLVRYSYSHPIETFQTNIMGTVCLLEAIRSTNSVKTVINITSDKCYDNSGSSRKDFVEEDSMGGLDPYSSSKGCAELITSAYRSSFYREAGIRLASARAGNVIGGGDWAADRILPDFIRAALARRPLVVRYPAAVRPWQHVLDCLNGYITLAEKMWESDSFEGGWNFGPDHQSLVTVEQMIDIAATAWPGETTVQYERSNQPYEANWLMLDSTQAAQRLNWNTRLSIQDTVQWTLEWYQQYAGNGDMKQVTLDQIQRYQQLKEL</sequence>
<dbReference type="PANTHER" id="PTHR43000">
    <property type="entry name" value="DTDP-D-GLUCOSE 4,6-DEHYDRATASE-RELATED"/>
    <property type="match status" value="1"/>
</dbReference>
<keyword evidence="3" id="KW-1185">Reference proteome</keyword>
<gene>
    <name evidence="2" type="primary">rfbG</name>
    <name evidence="2" type="ORF">ACFFJ8_03280</name>
</gene>
<evidence type="ECO:0000259" key="1">
    <source>
        <dbReference type="Pfam" id="PF16363"/>
    </source>
</evidence>
<proteinExistence type="predicted"/>
<feature type="domain" description="NAD(P)-binding" evidence="1">
    <location>
        <begin position="13"/>
        <end position="322"/>
    </location>
</feature>
<evidence type="ECO:0000313" key="2">
    <source>
        <dbReference type="EMBL" id="MFC0390393.1"/>
    </source>
</evidence>
<keyword evidence="2" id="KW-0456">Lyase</keyword>
<accession>A0ABV6J3D2</accession>
<dbReference type="RefSeq" id="WP_204820026.1">
    <property type="nucleotide sequence ID" value="NZ_JANHOF010000024.1"/>
</dbReference>
<dbReference type="SUPFAM" id="SSF51735">
    <property type="entry name" value="NAD(P)-binding Rossmann-fold domains"/>
    <property type="match status" value="1"/>
</dbReference>
<dbReference type="Gene3D" id="3.40.50.720">
    <property type="entry name" value="NAD(P)-binding Rossmann-like Domain"/>
    <property type="match status" value="1"/>
</dbReference>
<name>A0ABV6J3D2_9BACL</name>
<evidence type="ECO:0000313" key="3">
    <source>
        <dbReference type="Proteomes" id="UP001589818"/>
    </source>
</evidence>
<dbReference type="Pfam" id="PF16363">
    <property type="entry name" value="GDP_Man_Dehyd"/>
    <property type="match status" value="1"/>
</dbReference>
<dbReference type="InterPro" id="IPR013445">
    <property type="entry name" value="CDP_4_6_deHydtase"/>
</dbReference>
<dbReference type="NCBIfam" id="TIGR02622">
    <property type="entry name" value="CDP_4_6_dhtase"/>
    <property type="match status" value="1"/>
</dbReference>
<dbReference type="GO" id="GO:0047733">
    <property type="term" value="F:CDP-glucose 4,6-dehydratase activity"/>
    <property type="evidence" value="ECO:0007669"/>
    <property type="project" value="UniProtKB-EC"/>
</dbReference>
<dbReference type="InterPro" id="IPR016040">
    <property type="entry name" value="NAD(P)-bd_dom"/>
</dbReference>
<dbReference type="Gene3D" id="3.90.25.10">
    <property type="entry name" value="UDP-galactose 4-epimerase, domain 1"/>
    <property type="match status" value="1"/>
</dbReference>
<dbReference type="EC" id="4.2.1.45" evidence="2"/>
<dbReference type="EMBL" id="JBHLVF010000008">
    <property type="protein sequence ID" value="MFC0390393.1"/>
    <property type="molecule type" value="Genomic_DNA"/>
</dbReference>
<comment type="caution">
    <text evidence="2">The sequence shown here is derived from an EMBL/GenBank/DDBJ whole genome shotgun (WGS) entry which is preliminary data.</text>
</comment>